<dbReference type="GO" id="GO:0043565">
    <property type="term" value="F:sequence-specific DNA binding"/>
    <property type="evidence" value="ECO:0007669"/>
    <property type="project" value="InterPro"/>
</dbReference>
<organism evidence="5 6">
    <name type="scientific">Dechloromonas denitrificans</name>
    <dbReference type="NCBI Taxonomy" id="281362"/>
    <lineage>
        <taxon>Bacteria</taxon>
        <taxon>Pseudomonadati</taxon>
        <taxon>Pseudomonadota</taxon>
        <taxon>Betaproteobacteria</taxon>
        <taxon>Rhodocyclales</taxon>
        <taxon>Azonexaceae</taxon>
        <taxon>Dechloromonas</taxon>
    </lineage>
</organism>
<name>A0A133XEG7_9RHOO</name>
<dbReference type="Gene3D" id="1.10.10.60">
    <property type="entry name" value="Homeodomain-like"/>
    <property type="match status" value="1"/>
</dbReference>
<dbReference type="Pfam" id="PF12833">
    <property type="entry name" value="HTH_18"/>
    <property type="match status" value="1"/>
</dbReference>
<proteinExistence type="predicted"/>
<dbReference type="Proteomes" id="UP000070186">
    <property type="component" value="Unassembled WGS sequence"/>
</dbReference>
<evidence type="ECO:0000259" key="4">
    <source>
        <dbReference type="PROSITE" id="PS01124"/>
    </source>
</evidence>
<dbReference type="InterPro" id="IPR035418">
    <property type="entry name" value="AraC-bd_2"/>
</dbReference>
<keyword evidence="3" id="KW-0804">Transcription</keyword>
<dbReference type="InterPro" id="IPR018060">
    <property type="entry name" value="HTH_AraC"/>
</dbReference>
<dbReference type="EMBL" id="LODL01000035">
    <property type="protein sequence ID" value="KXB29329.1"/>
    <property type="molecule type" value="Genomic_DNA"/>
</dbReference>
<gene>
    <name evidence="5" type="ORF">AT959_15270</name>
</gene>
<dbReference type="InterPro" id="IPR018062">
    <property type="entry name" value="HTH_AraC-typ_CS"/>
</dbReference>
<dbReference type="RefSeq" id="WP_066884738.1">
    <property type="nucleotide sequence ID" value="NZ_LODL01000035.1"/>
</dbReference>
<keyword evidence="6" id="KW-1185">Reference proteome</keyword>
<evidence type="ECO:0000256" key="2">
    <source>
        <dbReference type="ARBA" id="ARBA00023125"/>
    </source>
</evidence>
<evidence type="ECO:0000313" key="6">
    <source>
        <dbReference type="Proteomes" id="UP000070186"/>
    </source>
</evidence>
<keyword evidence="1" id="KW-0805">Transcription regulation</keyword>
<dbReference type="PROSITE" id="PS01124">
    <property type="entry name" value="HTH_ARAC_FAMILY_2"/>
    <property type="match status" value="1"/>
</dbReference>
<accession>A0A133XEG7</accession>
<evidence type="ECO:0000256" key="3">
    <source>
        <dbReference type="ARBA" id="ARBA00023163"/>
    </source>
</evidence>
<dbReference type="InterPro" id="IPR050204">
    <property type="entry name" value="AraC_XylS_family_regulators"/>
</dbReference>
<comment type="caution">
    <text evidence="5">The sequence shown here is derived from an EMBL/GenBank/DDBJ whole genome shotgun (WGS) entry which is preliminary data.</text>
</comment>
<dbReference type="InterPro" id="IPR009057">
    <property type="entry name" value="Homeodomain-like_sf"/>
</dbReference>
<reference evidence="5 6" key="1">
    <citation type="submission" date="2015-12" db="EMBL/GenBank/DDBJ databases">
        <title>Nitrous oxide reduction kinetics distinguish bacteria harboring typical versus atypical NosZ.</title>
        <authorList>
            <person name="Yoon S."/>
            <person name="Nissen S."/>
            <person name="Park D."/>
            <person name="Sanford R.A."/>
            <person name="Loeffler F.E."/>
        </authorList>
    </citation>
    <scope>NUCLEOTIDE SEQUENCE [LARGE SCALE GENOMIC DNA]</scope>
    <source>
        <strain evidence="5 6">ATCC BAA-841</strain>
    </source>
</reference>
<dbReference type="SMART" id="SM00342">
    <property type="entry name" value="HTH_ARAC"/>
    <property type="match status" value="1"/>
</dbReference>
<sequence>MNAISCHDADLHLASESHYLGVRAEQALGTPDATLFSLDVDEASTRLSDVYNSNRLRLAGRPQDFRMRLRTSQLGRLGLATLAFGAEIDIEQSGDRPFVLVTTQVSGFSRVTTAVGTAEGGRGFVVVDSAGQSVRKRFSGDSERCNVRVDQAAIDAKCAALLDRPLDRPLHFSPFGSNNGSVQRRWMGLLQMLLGYVGATAPAASEPIIHNLEEAVLLHLLLEHEHSYSEALRQARTGLAPRHVKRAEDYIRANAREALTLARIAEAVGCSVRTLGEGFHKARGTTPMNFLRQVRMAGVRSDLQGDCRPGGIAEIALAWGFNHLGRFAADYRRCFGESPSETRRRAT</sequence>
<protein>
    <recommendedName>
        <fullName evidence="4">HTH araC/xylS-type domain-containing protein</fullName>
    </recommendedName>
</protein>
<dbReference type="GO" id="GO:0003700">
    <property type="term" value="F:DNA-binding transcription factor activity"/>
    <property type="evidence" value="ECO:0007669"/>
    <property type="project" value="InterPro"/>
</dbReference>
<dbReference type="Pfam" id="PF14525">
    <property type="entry name" value="AraC_binding_2"/>
    <property type="match status" value="1"/>
</dbReference>
<dbReference type="PROSITE" id="PS00041">
    <property type="entry name" value="HTH_ARAC_FAMILY_1"/>
    <property type="match status" value="1"/>
</dbReference>
<keyword evidence="2" id="KW-0238">DNA-binding</keyword>
<dbReference type="SUPFAM" id="SSF46689">
    <property type="entry name" value="Homeodomain-like"/>
    <property type="match status" value="2"/>
</dbReference>
<feature type="domain" description="HTH araC/xylS-type" evidence="4">
    <location>
        <begin position="245"/>
        <end position="345"/>
    </location>
</feature>
<dbReference type="STRING" id="281362.AT959_15270"/>
<evidence type="ECO:0000313" key="5">
    <source>
        <dbReference type="EMBL" id="KXB29329.1"/>
    </source>
</evidence>
<dbReference type="AlphaFoldDB" id="A0A133XEG7"/>
<dbReference type="PANTHER" id="PTHR46796">
    <property type="entry name" value="HTH-TYPE TRANSCRIPTIONAL ACTIVATOR RHAS-RELATED"/>
    <property type="match status" value="1"/>
</dbReference>
<dbReference type="PANTHER" id="PTHR46796:SF12">
    <property type="entry name" value="HTH-TYPE DNA-BINDING TRANSCRIPTIONAL ACTIVATOR EUTR"/>
    <property type="match status" value="1"/>
</dbReference>
<evidence type="ECO:0000256" key="1">
    <source>
        <dbReference type="ARBA" id="ARBA00023015"/>
    </source>
</evidence>